<dbReference type="PANTHER" id="PTHR42711:SF16">
    <property type="entry name" value="ABC TRANSPORTER ATP-BINDING PROTEIN"/>
    <property type="match status" value="1"/>
</dbReference>
<sequence>MATIEIEDLQVRYRRTVAVDGVSMRVAASEVVGLLGPNGAGKSSTIEALAGLRAPTSGSVRVWGLDPVTDRRRLRPAVGVQLQESTLHGSLKVDELLTLYASFYPDPRDPGELVEELGLTKVRRTAFDDLSGGQQQRLSIAIALVGRPRLVVLDELTTGLDPRARRRVWALVERLRADGVTVLLVSHAMDEVERLCDRVVLLVDGRVRAEGAVADLVREAGLPPGSGLEDAYLALVGRRPDAGEEGE</sequence>
<dbReference type="InterPro" id="IPR017871">
    <property type="entry name" value="ABC_transporter-like_CS"/>
</dbReference>
<evidence type="ECO:0000259" key="6">
    <source>
        <dbReference type="PROSITE" id="PS50893"/>
    </source>
</evidence>
<evidence type="ECO:0000256" key="1">
    <source>
        <dbReference type="ARBA" id="ARBA00004202"/>
    </source>
</evidence>
<dbReference type="SUPFAM" id="SSF52540">
    <property type="entry name" value="P-loop containing nucleoside triphosphate hydrolases"/>
    <property type="match status" value="1"/>
</dbReference>
<proteinExistence type="predicted"/>
<evidence type="ECO:0000313" key="7">
    <source>
        <dbReference type="EMBL" id="GAA1728356.1"/>
    </source>
</evidence>
<keyword evidence="4 7" id="KW-0067">ATP-binding</keyword>
<dbReference type="Pfam" id="PF00005">
    <property type="entry name" value="ABC_tran"/>
    <property type="match status" value="1"/>
</dbReference>
<evidence type="ECO:0000256" key="2">
    <source>
        <dbReference type="ARBA" id="ARBA00022448"/>
    </source>
</evidence>
<dbReference type="PROSITE" id="PS50893">
    <property type="entry name" value="ABC_TRANSPORTER_2"/>
    <property type="match status" value="1"/>
</dbReference>
<dbReference type="InterPro" id="IPR003593">
    <property type="entry name" value="AAA+_ATPase"/>
</dbReference>
<keyword evidence="5" id="KW-0046">Antibiotic resistance</keyword>
<evidence type="ECO:0000256" key="3">
    <source>
        <dbReference type="ARBA" id="ARBA00022741"/>
    </source>
</evidence>
<evidence type="ECO:0000256" key="4">
    <source>
        <dbReference type="ARBA" id="ARBA00022840"/>
    </source>
</evidence>
<keyword evidence="2" id="KW-0813">Transport</keyword>
<protein>
    <submittedName>
        <fullName evidence="7">ABC transporter ATP-binding protein</fullName>
    </submittedName>
</protein>
<comment type="caution">
    <text evidence="7">The sequence shown here is derived from an EMBL/GenBank/DDBJ whole genome shotgun (WGS) entry which is preliminary data.</text>
</comment>
<dbReference type="SMART" id="SM00382">
    <property type="entry name" value="AAA"/>
    <property type="match status" value="1"/>
</dbReference>
<dbReference type="InterPro" id="IPR027417">
    <property type="entry name" value="P-loop_NTPase"/>
</dbReference>
<dbReference type="CDD" id="cd03230">
    <property type="entry name" value="ABC_DR_subfamily_A"/>
    <property type="match status" value="1"/>
</dbReference>
<dbReference type="Gene3D" id="3.40.50.300">
    <property type="entry name" value="P-loop containing nucleotide triphosphate hydrolases"/>
    <property type="match status" value="1"/>
</dbReference>
<keyword evidence="8" id="KW-1185">Reference proteome</keyword>
<gene>
    <name evidence="7" type="ORF">GCM10009710_06240</name>
</gene>
<dbReference type="RefSeq" id="WP_344197644.1">
    <property type="nucleotide sequence ID" value="NZ_BAAAME010000002.1"/>
</dbReference>
<dbReference type="GO" id="GO:0005524">
    <property type="term" value="F:ATP binding"/>
    <property type="evidence" value="ECO:0007669"/>
    <property type="project" value="UniProtKB-KW"/>
</dbReference>
<evidence type="ECO:0000256" key="5">
    <source>
        <dbReference type="ARBA" id="ARBA00023251"/>
    </source>
</evidence>
<dbReference type="PROSITE" id="PS00211">
    <property type="entry name" value="ABC_TRANSPORTER_1"/>
    <property type="match status" value="1"/>
</dbReference>
<dbReference type="PANTHER" id="PTHR42711">
    <property type="entry name" value="ABC TRANSPORTER ATP-BINDING PROTEIN"/>
    <property type="match status" value="1"/>
</dbReference>
<dbReference type="Proteomes" id="UP001501057">
    <property type="component" value="Unassembled WGS sequence"/>
</dbReference>
<name>A0ABP4VIS9_9ACTN</name>
<dbReference type="InterPro" id="IPR050763">
    <property type="entry name" value="ABC_transporter_ATP-binding"/>
</dbReference>
<dbReference type="InterPro" id="IPR003439">
    <property type="entry name" value="ABC_transporter-like_ATP-bd"/>
</dbReference>
<evidence type="ECO:0000313" key="8">
    <source>
        <dbReference type="Proteomes" id="UP001501057"/>
    </source>
</evidence>
<accession>A0ABP4VIS9</accession>
<feature type="domain" description="ABC transporter" evidence="6">
    <location>
        <begin position="4"/>
        <end position="229"/>
    </location>
</feature>
<dbReference type="EMBL" id="BAAAME010000002">
    <property type="protein sequence ID" value="GAA1728356.1"/>
    <property type="molecule type" value="Genomic_DNA"/>
</dbReference>
<keyword evidence="3" id="KW-0547">Nucleotide-binding</keyword>
<comment type="subcellular location">
    <subcellularLocation>
        <location evidence="1">Cell membrane</location>
        <topology evidence="1">Peripheral membrane protein</topology>
    </subcellularLocation>
</comment>
<organism evidence="7 8">
    <name type="scientific">Aeromicrobium alkaliterrae</name>
    <dbReference type="NCBI Taxonomy" id="302168"/>
    <lineage>
        <taxon>Bacteria</taxon>
        <taxon>Bacillati</taxon>
        <taxon>Actinomycetota</taxon>
        <taxon>Actinomycetes</taxon>
        <taxon>Propionibacteriales</taxon>
        <taxon>Nocardioidaceae</taxon>
        <taxon>Aeromicrobium</taxon>
    </lineage>
</organism>
<reference evidence="8" key="1">
    <citation type="journal article" date="2019" name="Int. J. Syst. Evol. Microbiol.">
        <title>The Global Catalogue of Microorganisms (GCM) 10K type strain sequencing project: providing services to taxonomists for standard genome sequencing and annotation.</title>
        <authorList>
            <consortium name="The Broad Institute Genomics Platform"/>
            <consortium name="The Broad Institute Genome Sequencing Center for Infectious Disease"/>
            <person name="Wu L."/>
            <person name="Ma J."/>
        </authorList>
    </citation>
    <scope>NUCLEOTIDE SEQUENCE [LARGE SCALE GENOMIC DNA]</scope>
    <source>
        <strain evidence="8">JCM 13518</strain>
    </source>
</reference>